<organism evidence="1 2">
    <name type="scientific">Setomelanomma holmii</name>
    <dbReference type="NCBI Taxonomy" id="210430"/>
    <lineage>
        <taxon>Eukaryota</taxon>
        <taxon>Fungi</taxon>
        <taxon>Dikarya</taxon>
        <taxon>Ascomycota</taxon>
        <taxon>Pezizomycotina</taxon>
        <taxon>Dothideomycetes</taxon>
        <taxon>Pleosporomycetidae</taxon>
        <taxon>Pleosporales</taxon>
        <taxon>Pleosporineae</taxon>
        <taxon>Phaeosphaeriaceae</taxon>
        <taxon>Setomelanomma</taxon>
    </lineage>
</organism>
<evidence type="ECO:0000313" key="1">
    <source>
        <dbReference type="EMBL" id="KAF2026325.1"/>
    </source>
</evidence>
<name>A0A9P4LIM0_9PLEO</name>
<protein>
    <submittedName>
        <fullName evidence="1">Uncharacterized protein</fullName>
    </submittedName>
</protein>
<evidence type="ECO:0000313" key="2">
    <source>
        <dbReference type="Proteomes" id="UP000799777"/>
    </source>
</evidence>
<proteinExistence type="predicted"/>
<dbReference type="OrthoDB" id="3691533at2759"/>
<sequence>MEQMHQSVAHPKSYTAAVSEADTLRHTFPFLQLPTELRHVVYAYAVAGAKFETRFCTEPYTITNKSLLGLKGTCKQIRAELPALIRQCKCRLQLCDVNAFLYAFFPRTMSAGMYPSKITLVVEEDDVRDGASWNVLPLMLAMKQANESGDCFWAEAPSMRVLYDFEDQGIWNVSNLCTLLELIEFEEKIVAAVLDLGQSKSTQVSAVFWHQSGGCNWRWVVYIIKRDGELDDCEKQLIDKSS</sequence>
<reference evidence="1" key="1">
    <citation type="journal article" date="2020" name="Stud. Mycol.">
        <title>101 Dothideomycetes genomes: a test case for predicting lifestyles and emergence of pathogens.</title>
        <authorList>
            <person name="Haridas S."/>
            <person name="Albert R."/>
            <person name="Binder M."/>
            <person name="Bloem J."/>
            <person name="Labutti K."/>
            <person name="Salamov A."/>
            <person name="Andreopoulos B."/>
            <person name="Baker S."/>
            <person name="Barry K."/>
            <person name="Bills G."/>
            <person name="Bluhm B."/>
            <person name="Cannon C."/>
            <person name="Castanera R."/>
            <person name="Culley D."/>
            <person name="Daum C."/>
            <person name="Ezra D."/>
            <person name="Gonzalez J."/>
            <person name="Henrissat B."/>
            <person name="Kuo A."/>
            <person name="Liang C."/>
            <person name="Lipzen A."/>
            <person name="Lutzoni F."/>
            <person name="Magnuson J."/>
            <person name="Mondo S."/>
            <person name="Nolan M."/>
            <person name="Ohm R."/>
            <person name="Pangilinan J."/>
            <person name="Park H.-J."/>
            <person name="Ramirez L."/>
            <person name="Alfaro M."/>
            <person name="Sun H."/>
            <person name="Tritt A."/>
            <person name="Yoshinaga Y."/>
            <person name="Zwiers L.-H."/>
            <person name="Turgeon B."/>
            <person name="Goodwin S."/>
            <person name="Spatafora J."/>
            <person name="Crous P."/>
            <person name="Grigoriev I."/>
        </authorList>
    </citation>
    <scope>NUCLEOTIDE SEQUENCE</scope>
    <source>
        <strain evidence="1">CBS 110217</strain>
    </source>
</reference>
<dbReference type="AlphaFoldDB" id="A0A9P4LIM0"/>
<dbReference type="EMBL" id="ML978245">
    <property type="protein sequence ID" value="KAF2026325.1"/>
    <property type="molecule type" value="Genomic_DNA"/>
</dbReference>
<gene>
    <name evidence="1" type="ORF">EK21DRAFT_92461</name>
</gene>
<comment type="caution">
    <text evidence="1">The sequence shown here is derived from an EMBL/GenBank/DDBJ whole genome shotgun (WGS) entry which is preliminary data.</text>
</comment>
<dbReference type="Proteomes" id="UP000799777">
    <property type="component" value="Unassembled WGS sequence"/>
</dbReference>
<keyword evidence="2" id="KW-1185">Reference proteome</keyword>
<accession>A0A9P4LIM0</accession>